<proteinExistence type="predicted"/>
<comment type="caution">
    <text evidence="2">The sequence shown here is derived from an EMBL/GenBank/DDBJ whole genome shotgun (WGS) entry which is preliminary data.</text>
</comment>
<gene>
    <name evidence="2" type="ORF">ODALV1_LOCUS2720</name>
</gene>
<feature type="region of interest" description="Disordered" evidence="1">
    <location>
        <begin position="363"/>
        <end position="414"/>
    </location>
</feature>
<feature type="compositionally biased region" description="Low complexity" evidence="1">
    <location>
        <begin position="826"/>
        <end position="844"/>
    </location>
</feature>
<dbReference type="PANTHER" id="PTHR22667:SF0">
    <property type="entry name" value="AT01380P-RELATED"/>
    <property type="match status" value="1"/>
</dbReference>
<feature type="compositionally biased region" description="Polar residues" evidence="1">
    <location>
        <begin position="80"/>
        <end position="90"/>
    </location>
</feature>
<dbReference type="InterPro" id="IPR011333">
    <property type="entry name" value="SKP1/BTB/POZ_sf"/>
</dbReference>
<evidence type="ECO:0008006" key="4">
    <source>
        <dbReference type="Google" id="ProtNLM"/>
    </source>
</evidence>
<sequence>MPRGIPSSPCRIPQPTARAPPPTPMPMRTSIQHRDESSSVGTGRNSRLPTKSNNFRESNNPYKYNESTYQGYSNPRRRTSAVNYSGSHSNVPPPPEYTPPQKNRYYGSFRCNSTLQSQMQNQTNFEKDFGPFGSVVMQQEKQQQQGHDGRGNRTMNQVEDINSMFNRPDYNPPPCTISTNCSGGTECRPAASPIQNAGGQYSNRTSMAHADIYGSFVSTRQRNSWDQQIIPAPGLLPPTSQPIINGIETEAVAANGSRRSLKSDELDRILAKYGKSSRSSLHNNNTNNNEQDPDFTCIRVESYRQVTEKCEPPLSINPAIQPAYWNSIRKHDEQLLPINLRGERRRASDALEKSMESLMKQMNSSNNNNNSDSGIVSNSIVTANNGNQNQGEHEKRNQMDKIPEKSPVTKGPEFKRSTHIFPFKETASGHLVVNPDQIAFESRKISVLVADPNSSTVGLELSGLGGTSLHASTSKNERILHEVKRAMSIADAAVDRKNSSSKIQPRDKFYQKKYSDSTCASEDFQKNILERIVAAKNPDTHVMIGDKTYPCHALALQVFSTHFDRLRPEPSIQQIHLPEASGLTEVASSVFPVVMDWIVQSEDGRNDILTKENLVQVYAAAKYLGIRELEFQCVTFLEKKVEASDPDLLTMWDEVKKRQGSFPELVRIIASKLASSYHEIYSARRFLHMEVDELFMLLSSNDISIESYSIFEESYKSQPEELNKWVQKTAMKAPAPRTCLVNKKRAAPYIMEKISLLEDASQTKLRASFNKIPERSSSYTIVPDENHQPNQGTPTIDPLFVSSYTVRLSGGSIDKSKSRIPTIVPSSTGAQTGGATAYTTSSKTVSLADKGTNKRFSEGTSNNGQPPAVHEISKPKVMTNHSSNLLMKANASSDEEISQDGGANRDPLPKNSDGSNK</sequence>
<keyword evidence="3" id="KW-1185">Reference proteome</keyword>
<feature type="compositionally biased region" description="Basic and acidic residues" evidence="1">
    <location>
        <begin position="391"/>
        <end position="404"/>
    </location>
</feature>
<dbReference type="SUPFAM" id="SSF54695">
    <property type="entry name" value="POZ domain"/>
    <property type="match status" value="1"/>
</dbReference>
<feature type="compositionally biased region" description="Polar residues" evidence="1">
    <location>
        <begin position="380"/>
        <end position="390"/>
    </location>
</feature>
<feature type="compositionally biased region" description="Polar residues" evidence="1">
    <location>
        <begin position="38"/>
        <end position="73"/>
    </location>
</feature>
<feature type="region of interest" description="Disordered" evidence="1">
    <location>
        <begin position="811"/>
        <end position="917"/>
    </location>
</feature>
<dbReference type="EMBL" id="CAXLJM020000007">
    <property type="protein sequence ID" value="CAL8073824.1"/>
    <property type="molecule type" value="Genomic_DNA"/>
</dbReference>
<organism evidence="2 3">
    <name type="scientific">Orchesella dallaii</name>
    <dbReference type="NCBI Taxonomy" id="48710"/>
    <lineage>
        <taxon>Eukaryota</taxon>
        <taxon>Metazoa</taxon>
        <taxon>Ecdysozoa</taxon>
        <taxon>Arthropoda</taxon>
        <taxon>Hexapoda</taxon>
        <taxon>Collembola</taxon>
        <taxon>Entomobryomorpha</taxon>
        <taxon>Entomobryoidea</taxon>
        <taxon>Orchesellidae</taxon>
        <taxon>Orchesellinae</taxon>
        <taxon>Orchesella</taxon>
    </lineage>
</organism>
<reference evidence="2 3" key="1">
    <citation type="submission" date="2024-08" db="EMBL/GenBank/DDBJ databases">
        <authorList>
            <person name="Cucini C."/>
            <person name="Frati F."/>
        </authorList>
    </citation>
    <scope>NUCLEOTIDE SEQUENCE [LARGE SCALE GENOMIC DNA]</scope>
</reference>
<accession>A0ABP1PQU7</accession>
<evidence type="ECO:0000256" key="1">
    <source>
        <dbReference type="SAM" id="MobiDB-lite"/>
    </source>
</evidence>
<dbReference type="PANTHER" id="PTHR22667">
    <property type="entry name" value="AT01380P-RELATED"/>
    <property type="match status" value="1"/>
</dbReference>
<name>A0ABP1PQU7_9HEXA</name>
<feature type="region of interest" description="Disordered" evidence="1">
    <location>
        <begin position="1"/>
        <end position="100"/>
    </location>
</feature>
<dbReference type="Gene3D" id="3.30.710.10">
    <property type="entry name" value="Potassium Channel Kv1.1, Chain A"/>
    <property type="match status" value="1"/>
</dbReference>
<dbReference type="Proteomes" id="UP001642540">
    <property type="component" value="Unassembled WGS sequence"/>
</dbReference>
<feature type="compositionally biased region" description="Low complexity" evidence="1">
    <location>
        <begin position="363"/>
        <end position="379"/>
    </location>
</feature>
<evidence type="ECO:0000313" key="3">
    <source>
        <dbReference type="Proteomes" id="UP001642540"/>
    </source>
</evidence>
<protein>
    <recommendedName>
        <fullName evidence="4">BTB domain-containing protein</fullName>
    </recommendedName>
</protein>
<evidence type="ECO:0000313" key="2">
    <source>
        <dbReference type="EMBL" id="CAL8073824.1"/>
    </source>
</evidence>